<name>A0A7X5RLG9_9ALTE</name>
<keyword evidence="1" id="KW-0812">Transmembrane</keyword>
<feature type="transmembrane region" description="Helical" evidence="1">
    <location>
        <begin position="12"/>
        <end position="31"/>
    </location>
</feature>
<protein>
    <recommendedName>
        <fullName evidence="4">Late embryogenesis abundant protein LEA-2 subgroup domain-containing protein</fullName>
    </recommendedName>
</protein>
<keyword evidence="1" id="KW-1133">Transmembrane helix</keyword>
<gene>
    <name evidence="2" type="ORF">GTH32_12750</name>
</gene>
<reference evidence="2 3" key="1">
    <citation type="submission" date="2020-01" db="EMBL/GenBank/DDBJ databases">
        <authorList>
            <person name="Chen J."/>
            <person name="Zhu S."/>
            <person name="Yang J."/>
        </authorList>
    </citation>
    <scope>NUCLEOTIDE SEQUENCE [LARGE SCALE GENOMIC DNA]</scope>
    <source>
        <strain evidence="2 3">345S023</strain>
    </source>
</reference>
<evidence type="ECO:0008006" key="4">
    <source>
        <dbReference type="Google" id="ProtNLM"/>
    </source>
</evidence>
<proteinExistence type="predicted"/>
<evidence type="ECO:0000256" key="1">
    <source>
        <dbReference type="SAM" id="Phobius"/>
    </source>
</evidence>
<keyword evidence="1" id="KW-0472">Membrane</keyword>
<organism evidence="2 3">
    <name type="scientific">Alteromonas profundi</name>
    <dbReference type="NCBI Taxonomy" id="2696062"/>
    <lineage>
        <taxon>Bacteria</taxon>
        <taxon>Pseudomonadati</taxon>
        <taxon>Pseudomonadota</taxon>
        <taxon>Gammaproteobacteria</taxon>
        <taxon>Alteromonadales</taxon>
        <taxon>Alteromonadaceae</taxon>
        <taxon>Alteromonas/Salinimonas group</taxon>
        <taxon>Alteromonas</taxon>
    </lineage>
</organism>
<dbReference type="EMBL" id="JAAAWN010000016">
    <property type="protein sequence ID" value="NDV92043.1"/>
    <property type="molecule type" value="Genomic_DNA"/>
</dbReference>
<comment type="caution">
    <text evidence="2">The sequence shown here is derived from an EMBL/GenBank/DDBJ whole genome shotgun (WGS) entry which is preliminary data.</text>
</comment>
<evidence type="ECO:0000313" key="3">
    <source>
        <dbReference type="Proteomes" id="UP000470213"/>
    </source>
</evidence>
<accession>A0A7X5RLG9</accession>
<dbReference type="RefSeq" id="WP_049587415.1">
    <property type="nucleotide sequence ID" value="NZ_JAAAWN010000016.1"/>
</dbReference>
<sequence length="170" mass="19045">MFENVVKVINFVNWSLVVATTAVVMSSWQMWAQRKHNRVSVTPHLSEHTRTSVNNGVISLQFNIANNGIGPAFINSFTVLHNGKKVDKDTDVPQLVAGRSKVNILHSSTHWLAKGASLAVNEKLTLFSLDVGQGSKNLKQELEAAFDEYDLVIEYSNAYKEHFVFDTREV</sequence>
<evidence type="ECO:0000313" key="2">
    <source>
        <dbReference type="EMBL" id="NDV92043.1"/>
    </source>
</evidence>
<dbReference type="Proteomes" id="UP000470213">
    <property type="component" value="Unassembled WGS sequence"/>
</dbReference>
<keyword evidence="3" id="KW-1185">Reference proteome</keyword>
<dbReference type="AlphaFoldDB" id="A0A7X5RLG9"/>